<keyword evidence="3" id="KW-1185">Reference proteome</keyword>
<organism evidence="2 3">
    <name type="scientific">Sediminitomix flava</name>
    <dbReference type="NCBI Taxonomy" id="379075"/>
    <lineage>
        <taxon>Bacteria</taxon>
        <taxon>Pseudomonadati</taxon>
        <taxon>Bacteroidota</taxon>
        <taxon>Cytophagia</taxon>
        <taxon>Cytophagales</taxon>
        <taxon>Flammeovirgaceae</taxon>
        <taxon>Sediminitomix</taxon>
    </lineage>
</organism>
<dbReference type="AlphaFoldDB" id="A0A315YUP2"/>
<gene>
    <name evidence="2" type="ORF">BC781_1151</name>
</gene>
<dbReference type="Proteomes" id="UP000245535">
    <property type="component" value="Unassembled WGS sequence"/>
</dbReference>
<evidence type="ECO:0000313" key="2">
    <source>
        <dbReference type="EMBL" id="PWJ33115.1"/>
    </source>
</evidence>
<dbReference type="EMBL" id="QGDO01000015">
    <property type="protein sequence ID" value="PWJ33115.1"/>
    <property type="molecule type" value="Genomic_DNA"/>
</dbReference>
<reference evidence="2 3" key="1">
    <citation type="submission" date="2018-03" db="EMBL/GenBank/DDBJ databases">
        <title>Genomic Encyclopedia of Archaeal and Bacterial Type Strains, Phase II (KMG-II): from individual species to whole genera.</title>
        <authorList>
            <person name="Goeker M."/>
        </authorList>
    </citation>
    <scope>NUCLEOTIDE SEQUENCE [LARGE SCALE GENOMIC DNA]</scope>
    <source>
        <strain evidence="2 3">DSM 28229</strain>
    </source>
</reference>
<dbReference type="OrthoDB" id="1435330at2"/>
<dbReference type="Gene3D" id="1.20.1420.60">
    <property type="match status" value="1"/>
</dbReference>
<dbReference type="InterPro" id="IPR025402">
    <property type="entry name" value="DMP19_C"/>
</dbReference>
<evidence type="ECO:0000259" key="1">
    <source>
        <dbReference type="Pfam" id="PF14300"/>
    </source>
</evidence>
<evidence type="ECO:0000313" key="3">
    <source>
        <dbReference type="Proteomes" id="UP000245535"/>
    </source>
</evidence>
<name>A0A315YUP2_SEDFL</name>
<accession>A0A315YUP2</accession>
<sequence length="134" mass="15741">MTREDLQPKWEEILTKGYSDYSQLTKAERIWYNVEPLITDGLIDHYVNYGAEHNIETLEDLEFLGCTGIADLIRKFNSLFPDGIPPKDIDERNDLMGEWDDKYDSLTDQLEEDFWDKSGELEEVLLIHINRSIK</sequence>
<protein>
    <submittedName>
        <fullName evidence="2">Uncharacterized protein DUF4375</fullName>
    </submittedName>
</protein>
<proteinExistence type="predicted"/>
<comment type="caution">
    <text evidence="2">The sequence shown here is derived from an EMBL/GenBank/DDBJ whole genome shotgun (WGS) entry which is preliminary data.</text>
</comment>
<feature type="domain" description="DNA mimic protein DMP19 C-terminal" evidence="1">
    <location>
        <begin position="23"/>
        <end position="125"/>
    </location>
</feature>
<dbReference type="Pfam" id="PF14300">
    <property type="entry name" value="DMP19"/>
    <property type="match status" value="1"/>
</dbReference>
<dbReference type="RefSeq" id="WP_109623241.1">
    <property type="nucleotide sequence ID" value="NZ_QGDO01000015.1"/>
</dbReference>